<dbReference type="GO" id="GO:1902201">
    <property type="term" value="P:negative regulation of bacterial-type flagellum-dependent cell motility"/>
    <property type="evidence" value="ECO:0007669"/>
    <property type="project" value="TreeGrafter"/>
</dbReference>
<feature type="transmembrane region" description="Helical" evidence="1">
    <location>
        <begin position="210"/>
        <end position="233"/>
    </location>
</feature>
<keyword evidence="1" id="KW-0812">Transmembrane</keyword>
<dbReference type="InterPro" id="IPR043128">
    <property type="entry name" value="Rev_trsase/Diguanyl_cyclase"/>
</dbReference>
<dbReference type="PROSITE" id="PS50887">
    <property type="entry name" value="GGDEF"/>
    <property type="match status" value="1"/>
</dbReference>
<dbReference type="NCBIfam" id="TIGR00254">
    <property type="entry name" value="GGDEF"/>
    <property type="match status" value="1"/>
</dbReference>
<dbReference type="Pfam" id="PF00990">
    <property type="entry name" value="GGDEF"/>
    <property type="match status" value="1"/>
</dbReference>
<sequence length="481" mass="51434">MSRRALLLVALLTLFVLLPPALRGPVQAVVELTCLALCVLHLRARPELHRSCVVVLLAGVTITVLGDAAFFLAPLVGRKVPYDVGDLVLVVGYAVIAAGTLGIARLVSRTARRSSWLDAGIFGLGTVAPVLVFLVLPDAQRLLGWSTLLTAAYAASLVLLGTALARLLLTRTDDPTAVVLLGLAGSMTIATDFVVAVLGTGSRLQPGAQVPWLLCYLVLTAAVRHPSFVAMFARPSSRTNLRRSVRLLSAGLVVPPGSLVLALVLGYRHVWAIAGVALVVSLLAAQRLQALVVHVERQNVELGDLARSDELTGLPNRRSWNHELPRACAEADATGSGIAFAMLDLDRFKDYNDSFGHQAGDDLLRATARRWQAALRPGEFLARYGGEEFVLLLRGVDVATAAERVETLRRLVAEPATASAGFAMWRPGADPAWALARADRALYRAKGAGRDRTVAADRLAPVRATCEDLVSDRPSREASYP</sequence>
<evidence type="ECO:0000313" key="4">
    <source>
        <dbReference type="Proteomes" id="UP000281708"/>
    </source>
</evidence>
<keyword evidence="1" id="KW-0472">Membrane</keyword>
<feature type="transmembrane region" description="Helical" evidence="1">
    <location>
        <begin position="142"/>
        <end position="165"/>
    </location>
</feature>
<evidence type="ECO:0000259" key="2">
    <source>
        <dbReference type="PROSITE" id="PS50887"/>
    </source>
</evidence>
<dbReference type="SMART" id="SM00267">
    <property type="entry name" value="GGDEF"/>
    <property type="match status" value="1"/>
</dbReference>
<dbReference type="GO" id="GO:0005886">
    <property type="term" value="C:plasma membrane"/>
    <property type="evidence" value="ECO:0007669"/>
    <property type="project" value="TreeGrafter"/>
</dbReference>
<name>A0A3L8P041_9ACTN</name>
<comment type="caution">
    <text evidence="3">The sequence shown here is derived from an EMBL/GenBank/DDBJ whole genome shotgun (WGS) entry which is preliminary data.</text>
</comment>
<dbReference type="CDD" id="cd01949">
    <property type="entry name" value="GGDEF"/>
    <property type="match status" value="1"/>
</dbReference>
<feature type="transmembrane region" description="Helical" evidence="1">
    <location>
        <begin position="119"/>
        <end position="136"/>
    </location>
</feature>
<dbReference type="InterPro" id="IPR050469">
    <property type="entry name" value="Diguanylate_Cyclase"/>
</dbReference>
<feature type="transmembrane region" description="Helical" evidence="1">
    <location>
        <begin position="87"/>
        <end position="107"/>
    </location>
</feature>
<feature type="domain" description="GGDEF" evidence="2">
    <location>
        <begin position="336"/>
        <end position="458"/>
    </location>
</feature>
<dbReference type="Proteomes" id="UP000281708">
    <property type="component" value="Unassembled WGS sequence"/>
</dbReference>
<evidence type="ECO:0000313" key="3">
    <source>
        <dbReference type="EMBL" id="RLV48544.1"/>
    </source>
</evidence>
<feature type="transmembrane region" description="Helical" evidence="1">
    <location>
        <begin position="245"/>
        <end position="264"/>
    </location>
</feature>
<dbReference type="AlphaFoldDB" id="A0A3L8P041"/>
<dbReference type="EMBL" id="RDBE01000009">
    <property type="protein sequence ID" value="RLV48544.1"/>
    <property type="molecule type" value="Genomic_DNA"/>
</dbReference>
<keyword evidence="1" id="KW-1133">Transmembrane helix</keyword>
<organism evidence="3 4">
    <name type="scientific">Nocardioides mangrovicus</name>
    <dbReference type="NCBI Taxonomy" id="2478913"/>
    <lineage>
        <taxon>Bacteria</taxon>
        <taxon>Bacillati</taxon>
        <taxon>Actinomycetota</taxon>
        <taxon>Actinomycetes</taxon>
        <taxon>Propionibacteriales</taxon>
        <taxon>Nocardioidaceae</taxon>
        <taxon>Nocardioides</taxon>
    </lineage>
</organism>
<dbReference type="Gene3D" id="3.30.70.270">
    <property type="match status" value="1"/>
</dbReference>
<protein>
    <submittedName>
        <fullName evidence="3">GGDEF domain-containing protein</fullName>
    </submittedName>
</protein>
<dbReference type="OrthoDB" id="23692at2"/>
<dbReference type="SUPFAM" id="SSF55073">
    <property type="entry name" value="Nucleotide cyclase"/>
    <property type="match status" value="1"/>
</dbReference>
<dbReference type="RefSeq" id="WP_121806866.1">
    <property type="nucleotide sequence ID" value="NZ_RDBE01000009.1"/>
</dbReference>
<dbReference type="InterPro" id="IPR029787">
    <property type="entry name" value="Nucleotide_cyclase"/>
</dbReference>
<accession>A0A3L8P041</accession>
<proteinExistence type="predicted"/>
<evidence type="ECO:0000256" key="1">
    <source>
        <dbReference type="SAM" id="Phobius"/>
    </source>
</evidence>
<reference evidence="3 4" key="1">
    <citation type="submission" date="2018-10" db="EMBL/GenBank/DDBJ databases">
        <title>Marmoricola sp. 4Q3S-7 whole genome shotgun sequence.</title>
        <authorList>
            <person name="Li F."/>
        </authorList>
    </citation>
    <scope>NUCLEOTIDE SEQUENCE [LARGE SCALE GENOMIC DNA]</scope>
    <source>
        <strain evidence="3 4">4Q3S-7</strain>
    </source>
</reference>
<dbReference type="InterPro" id="IPR000160">
    <property type="entry name" value="GGDEF_dom"/>
</dbReference>
<dbReference type="PANTHER" id="PTHR45138:SF9">
    <property type="entry name" value="DIGUANYLATE CYCLASE DGCM-RELATED"/>
    <property type="match status" value="1"/>
</dbReference>
<keyword evidence="4" id="KW-1185">Reference proteome</keyword>
<dbReference type="GO" id="GO:0043709">
    <property type="term" value="P:cell adhesion involved in single-species biofilm formation"/>
    <property type="evidence" value="ECO:0007669"/>
    <property type="project" value="TreeGrafter"/>
</dbReference>
<gene>
    <name evidence="3" type="ORF">D9V37_14315</name>
</gene>
<feature type="transmembrane region" description="Helical" evidence="1">
    <location>
        <begin position="177"/>
        <end position="198"/>
    </location>
</feature>
<dbReference type="GO" id="GO:0052621">
    <property type="term" value="F:diguanylate cyclase activity"/>
    <property type="evidence" value="ECO:0007669"/>
    <property type="project" value="TreeGrafter"/>
</dbReference>
<dbReference type="PANTHER" id="PTHR45138">
    <property type="entry name" value="REGULATORY COMPONENTS OF SENSORY TRANSDUCTION SYSTEM"/>
    <property type="match status" value="1"/>
</dbReference>